<gene>
    <name evidence="2" type="ORF">R53137_KAKDMLNK_00117</name>
</gene>
<evidence type="ECO:0000259" key="1">
    <source>
        <dbReference type="Pfam" id="PF00534"/>
    </source>
</evidence>
<name>A0ABN9YIT2_9LACO</name>
<protein>
    <submittedName>
        <fullName evidence="2">Glycosyltransferase involved in cell wall bisynthesis (RfaB)</fullName>
    </submittedName>
</protein>
<keyword evidence="3" id="KW-1185">Reference proteome</keyword>
<comment type="caution">
    <text evidence="2">The sequence shown here is derived from an EMBL/GenBank/DDBJ whole genome shotgun (WGS) entry which is preliminary data.</text>
</comment>
<evidence type="ECO:0000313" key="3">
    <source>
        <dbReference type="Proteomes" id="UP001314262"/>
    </source>
</evidence>
<sequence length="363" mass="41484">MIRILQLPGSLSRNNGRMTVVMNIYRRINREKIQFDFAGTNDEGNDNEYIDEIKSMGGHVYPLEQGGVFAARRLVKSIFKSYPYKAVHYHQLSEFGLTFDLLKKYGVRQLIVHSHATVLSENRWKVPRNRIFSLPIYFYSNQNIAVSNEAGQNLFLSNNFKFIPNAIDQSKFSFNEEIRCKVRQKLTVQDEDVLVGHVGRFAKQKNQSFLIPVMANIIAENAHFHFLFIGDGPEKEGFRQAIQQAGLTDNVIILDSTPEIKNYYSAMDLFVLPSLFEGLPMAGIEAQANGLPIIVSDTISHQLEITKATFLSLQPDKESIKSWVEAIRIPQSRIDNQNVQEQFLKKGFLIDSSVAKWEEIYLS</sequence>
<dbReference type="InterPro" id="IPR050194">
    <property type="entry name" value="Glycosyltransferase_grp1"/>
</dbReference>
<evidence type="ECO:0000313" key="2">
    <source>
        <dbReference type="EMBL" id="CAK1225955.1"/>
    </source>
</evidence>
<dbReference type="PANTHER" id="PTHR45947:SF3">
    <property type="entry name" value="SULFOQUINOVOSYL TRANSFERASE SQD2"/>
    <property type="match status" value="1"/>
</dbReference>
<reference evidence="2 3" key="1">
    <citation type="submission" date="2023-10" db="EMBL/GenBank/DDBJ databases">
        <authorList>
            <person name="Botero Cardona J."/>
        </authorList>
    </citation>
    <scope>NUCLEOTIDE SEQUENCE [LARGE SCALE GENOMIC DNA]</scope>
    <source>
        <strain evidence="2 3">R-53137</strain>
    </source>
</reference>
<proteinExistence type="predicted"/>
<dbReference type="SUPFAM" id="SSF53756">
    <property type="entry name" value="UDP-Glycosyltransferase/glycogen phosphorylase"/>
    <property type="match status" value="1"/>
</dbReference>
<dbReference type="Pfam" id="PF00534">
    <property type="entry name" value="Glycos_transf_1"/>
    <property type="match status" value="1"/>
</dbReference>
<dbReference type="Proteomes" id="UP001314262">
    <property type="component" value="Unassembled WGS sequence"/>
</dbReference>
<dbReference type="InterPro" id="IPR001296">
    <property type="entry name" value="Glyco_trans_1"/>
</dbReference>
<accession>A0ABN9YIT2</accession>
<dbReference type="PANTHER" id="PTHR45947">
    <property type="entry name" value="SULFOQUINOVOSYL TRANSFERASE SQD2"/>
    <property type="match status" value="1"/>
</dbReference>
<dbReference type="EMBL" id="CAUZLT010000001">
    <property type="protein sequence ID" value="CAK1225955.1"/>
    <property type="molecule type" value="Genomic_DNA"/>
</dbReference>
<dbReference type="RefSeq" id="WP_203618236.1">
    <property type="nucleotide sequence ID" value="NZ_BOJU01000002.1"/>
</dbReference>
<organism evidence="2 3">
    <name type="scientific">Fructobacillus tropaeoli</name>
    <dbReference type="NCBI Taxonomy" id="709323"/>
    <lineage>
        <taxon>Bacteria</taxon>
        <taxon>Bacillati</taxon>
        <taxon>Bacillota</taxon>
        <taxon>Bacilli</taxon>
        <taxon>Lactobacillales</taxon>
        <taxon>Lactobacillaceae</taxon>
        <taxon>Fructobacillus</taxon>
    </lineage>
</organism>
<feature type="domain" description="Glycosyl transferase family 1" evidence="1">
    <location>
        <begin position="182"/>
        <end position="328"/>
    </location>
</feature>
<dbReference type="Gene3D" id="3.40.50.2000">
    <property type="entry name" value="Glycogen Phosphorylase B"/>
    <property type="match status" value="2"/>
</dbReference>